<dbReference type="PANTHER" id="PTHR33223:SF10">
    <property type="entry name" value="AMINOTRANSFERASE-LIKE PLANT MOBILE DOMAIN-CONTAINING PROTEIN"/>
    <property type="match status" value="1"/>
</dbReference>
<protein>
    <recommendedName>
        <fullName evidence="4">Retrotransposon gag domain-containing protein</fullName>
    </recommendedName>
</protein>
<evidence type="ECO:0000313" key="2">
    <source>
        <dbReference type="EMBL" id="GMN62258.1"/>
    </source>
</evidence>
<dbReference type="EMBL" id="BTGU01000126">
    <property type="protein sequence ID" value="GMN62258.1"/>
    <property type="molecule type" value="Genomic_DNA"/>
</dbReference>
<feature type="compositionally biased region" description="Basic and acidic residues" evidence="1">
    <location>
        <begin position="303"/>
        <end position="322"/>
    </location>
</feature>
<gene>
    <name evidence="2" type="ORF">TIFTF001_031342</name>
</gene>
<accession>A0AA88DV49</accession>
<dbReference type="PANTHER" id="PTHR33223">
    <property type="entry name" value="CCHC-TYPE DOMAIN-CONTAINING PROTEIN"/>
    <property type="match status" value="1"/>
</dbReference>
<dbReference type="AlphaFoldDB" id="A0AA88DV49"/>
<name>A0AA88DV49_FICCA</name>
<feature type="compositionally biased region" description="Basic residues" evidence="1">
    <location>
        <begin position="124"/>
        <end position="145"/>
    </location>
</feature>
<dbReference type="Proteomes" id="UP001187192">
    <property type="component" value="Unassembled WGS sequence"/>
</dbReference>
<comment type="caution">
    <text evidence="2">The sequence shown here is derived from an EMBL/GenBank/DDBJ whole genome shotgun (WGS) entry which is preliminary data.</text>
</comment>
<feature type="region of interest" description="Disordered" evidence="1">
    <location>
        <begin position="124"/>
        <end position="209"/>
    </location>
</feature>
<feature type="compositionally biased region" description="Basic and acidic residues" evidence="1">
    <location>
        <begin position="251"/>
        <end position="260"/>
    </location>
</feature>
<proteinExistence type="predicted"/>
<evidence type="ECO:0000256" key="1">
    <source>
        <dbReference type="SAM" id="MobiDB-lite"/>
    </source>
</evidence>
<feature type="compositionally biased region" description="Basic residues" evidence="1">
    <location>
        <begin position="188"/>
        <end position="200"/>
    </location>
</feature>
<reference evidence="2" key="1">
    <citation type="submission" date="2023-07" db="EMBL/GenBank/DDBJ databases">
        <title>draft genome sequence of fig (Ficus carica).</title>
        <authorList>
            <person name="Takahashi T."/>
            <person name="Nishimura K."/>
        </authorList>
    </citation>
    <scope>NUCLEOTIDE SEQUENCE</scope>
</reference>
<feature type="region of interest" description="Disordered" evidence="1">
    <location>
        <begin position="227"/>
        <end position="322"/>
    </location>
</feature>
<keyword evidence="3" id="KW-1185">Reference proteome</keyword>
<feature type="compositionally biased region" description="Basic and acidic residues" evidence="1">
    <location>
        <begin position="266"/>
        <end position="285"/>
    </location>
</feature>
<sequence>MASIVGPIVTHVSAYNSVLTWEFPSDRFLIPISAPTMTNVIHHYPSHLISDPSSADHTPFTDGLIGARASPSCRVPRLPVLRLPTPAARHIATRRHLPWQGLSLLTPAAVALAPPRPVAWRQCRHRSAHGRHHTGVPIIPRRRATRLSSNHNHNLLPSARPRIMDEHEEQEIREENPAGTGSRDSRRPPRGRGGRQRRPTQTKILAESVQDLNHTVQVLMEALRGAQDVRPQQQQEAVESTPSRPPRSAGRRLDLPPTRDRSHRSQHGDQEREQRGEESGRERSRSATSVFDRLGRPAIYRRLGRERSVDKPEEGSHSRSRLDHLQRQLDQLVGQQYGLDNSGAAEPPFTSAIMSAPYPTRFKMPSLASYDGSSDADEHLENYRVYMQIQSANEAALCKFFCLTLTGAARQWYRRLDPRSISSF</sequence>
<evidence type="ECO:0008006" key="4">
    <source>
        <dbReference type="Google" id="ProtNLM"/>
    </source>
</evidence>
<organism evidence="2 3">
    <name type="scientific">Ficus carica</name>
    <name type="common">Common fig</name>
    <dbReference type="NCBI Taxonomy" id="3494"/>
    <lineage>
        <taxon>Eukaryota</taxon>
        <taxon>Viridiplantae</taxon>
        <taxon>Streptophyta</taxon>
        <taxon>Embryophyta</taxon>
        <taxon>Tracheophyta</taxon>
        <taxon>Spermatophyta</taxon>
        <taxon>Magnoliopsida</taxon>
        <taxon>eudicotyledons</taxon>
        <taxon>Gunneridae</taxon>
        <taxon>Pentapetalae</taxon>
        <taxon>rosids</taxon>
        <taxon>fabids</taxon>
        <taxon>Rosales</taxon>
        <taxon>Moraceae</taxon>
        <taxon>Ficeae</taxon>
        <taxon>Ficus</taxon>
    </lineage>
</organism>
<feature type="compositionally biased region" description="Polar residues" evidence="1">
    <location>
        <begin position="146"/>
        <end position="155"/>
    </location>
</feature>
<evidence type="ECO:0000313" key="3">
    <source>
        <dbReference type="Proteomes" id="UP001187192"/>
    </source>
</evidence>
<feature type="compositionally biased region" description="Polar residues" evidence="1">
    <location>
        <begin position="230"/>
        <end position="242"/>
    </location>
</feature>